<sequence>MPTARFHPYASLPAHLQNWERLDSTYTPNTADLVDEPWRHFAPLLAARGYTLCWRYYSRHRPETPARTRALPYAVAQDPLRPRNGEGFVHLYDTQLCGIHQTTGWLTQTASLKMAYDSQDRVCAIKALHNERSRDELDILAYLNTPKLRAAPGNHTIPVLDTIVTEDFTFVVMPYWPRSVQACIPWEVDDYFRRIEQALEGLAFLHRHGIIHRDISSGNLLLNMHSIDAGVYAPLSRRGIALAYIDFGCAVRFPVGERRKDPSAWMGTGQWGTMEHAAPEVPRAGDSGSPYHLPPVDVYALGSVLKRALSWEQMYCKTFGNPSSLPTAASTVLTHYVPGYTALLERMTHPDPLERPSAEEALREAKKMRGGLDGRVRWAPRGGYPALQTPTTE</sequence>
<proteinExistence type="predicted"/>
<evidence type="ECO:0000313" key="3">
    <source>
        <dbReference type="EMBL" id="KAJ7636232.1"/>
    </source>
</evidence>
<dbReference type="InterPro" id="IPR008266">
    <property type="entry name" value="Tyr_kinase_AS"/>
</dbReference>
<keyword evidence="4" id="KW-1185">Reference proteome</keyword>
<dbReference type="SMART" id="SM00220">
    <property type="entry name" value="S_TKc"/>
    <property type="match status" value="1"/>
</dbReference>
<organism evidence="3 4">
    <name type="scientific">Roridomyces roridus</name>
    <dbReference type="NCBI Taxonomy" id="1738132"/>
    <lineage>
        <taxon>Eukaryota</taxon>
        <taxon>Fungi</taxon>
        <taxon>Dikarya</taxon>
        <taxon>Basidiomycota</taxon>
        <taxon>Agaricomycotina</taxon>
        <taxon>Agaricomycetes</taxon>
        <taxon>Agaricomycetidae</taxon>
        <taxon>Agaricales</taxon>
        <taxon>Marasmiineae</taxon>
        <taxon>Mycenaceae</taxon>
        <taxon>Roridomyces</taxon>
    </lineage>
</organism>
<evidence type="ECO:0000256" key="1">
    <source>
        <dbReference type="SAM" id="MobiDB-lite"/>
    </source>
</evidence>
<dbReference type="SUPFAM" id="SSF56112">
    <property type="entry name" value="Protein kinase-like (PK-like)"/>
    <property type="match status" value="1"/>
</dbReference>
<protein>
    <submittedName>
        <fullName evidence="3">Kinase-like domain-containing protein</fullName>
    </submittedName>
</protein>
<feature type="region of interest" description="Disordered" evidence="1">
    <location>
        <begin position="372"/>
        <end position="393"/>
    </location>
</feature>
<dbReference type="InterPro" id="IPR011009">
    <property type="entry name" value="Kinase-like_dom_sf"/>
</dbReference>
<feature type="domain" description="Protein kinase" evidence="2">
    <location>
        <begin position="73"/>
        <end position="368"/>
    </location>
</feature>
<dbReference type="Proteomes" id="UP001221142">
    <property type="component" value="Unassembled WGS sequence"/>
</dbReference>
<dbReference type="PANTHER" id="PTHR44167">
    <property type="entry name" value="OVARIAN-SPECIFIC SERINE/THREONINE-PROTEIN KINASE LOK-RELATED"/>
    <property type="match status" value="1"/>
</dbReference>
<dbReference type="GO" id="GO:0004674">
    <property type="term" value="F:protein serine/threonine kinase activity"/>
    <property type="evidence" value="ECO:0007669"/>
    <property type="project" value="TreeGrafter"/>
</dbReference>
<dbReference type="PANTHER" id="PTHR44167:SF24">
    <property type="entry name" value="SERINE_THREONINE-PROTEIN KINASE CHK2"/>
    <property type="match status" value="1"/>
</dbReference>
<name>A0AAD7C0T6_9AGAR</name>
<dbReference type="GO" id="GO:0005634">
    <property type="term" value="C:nucleus"/>
    <property type="evidence" value="ECO:0007669"/>
    <property type="project" value="TreeGrafter"/>
</dbReference>
<keyword evidence="3" id="KW-0418">Kinase</keyword>
<dbReference type="Pfam" id="PF00069">
    <property type="entry name" value="Pkinase"/>
    <property type="match status" value="1"/>
</dbReference>
<dbReference type="GO" id="GO:0005524">
    <property type="term" value="F:ATP binding"/>
    <property type="evidence" value="ECO:0007669"/>
    <property type="project" value="InterPro"/>
</dbReference>
<dbReference type="Gene3D" id="1.10.510.10">
    <property type="entry name" value="Transferase(Phosphotransferase) domain 1"/>
    <property type="match status" value="1"/>
</dbReference>
<dbReference type="EMBL" id="JARKIF010000006">
    <property type="protein sequence ID" value="KAJ7636232.1"/>
    <property type="molecule type" value="Genomic_DNA"/>
</dbReference>
<gene>
    <name evidence="3" type="ORF">FB45DRAFT_906172</name>
</gene>
<reference evidence="3" key="1">
    <citation type="submission" date="2023-03" db="EMBL/GenBank/DDBJ databases">
        <title>Massive genome expansion in bonnet fungi (Mycena s.s.) driven by repeated elements and novel gene families across ecological guilds.</title>
        <authorList>
            <consortium name="Lawrence Berkeley National Laboratory"/>
            <person name="Harder C.B."/>
            <person name="Miyauchi S."/>
            <person name="Viragh M."/>
            <person name="Kuo A."/>
            <person name="Thoen E."/>
            <person name="Andreopoulos B."/>
            <person name="Lu D."/>
            <person name="Skrede I."/>
            <person name="Drula E."/>
            <person name="Henrissat B."/>
            <person name="Morin E."/>
            <person name="Kohler A."/>
            <person name="Barry K."/>
            <person name="LaButti K."/>
            <person name="Morin E."/>
            <person name="Salamov A."/>
            <person name="Lipzen A."/>
            <person name="Mereny Z."/>
            <person name="Hegedus B."/>
            <person name="Baldrian P."/>
            <person name="Stursova M."/>
            <person name="Weitz H."/>
            <person name="Taylor A."/>
            <person name="Grigoriev I.V."/>
            <person name="Nagy L.G."/>
            <person name="Martin F."/>
            <person name="Kauserud H."/>
        </authorList>
    </citation>
    <scope>NUCLEOTIDE SEQUENCE</scope>
    <source>
        <strain evidence="3">9284</strain>
    </source>
</reference>
<accession>A0AAD7C0T6</accession>
<dbReference type="PROSITE" id="PS00109">
    <property type="entry name" value="PROTEIN_KINASE_TYR"/>
    <property type="match status" value="1"/>
</dbReference>
<comment type="caution">
    <text evidence="3">The sequence shown here is derived from an EMBL/GenBank/DDBJ whole genome shotgun (WGS) entry which is preliminary data.</text>
</comment>
<keyword evidence="3" id="KW-0808">Transferase</keyword>
<dbReference type="GO" id="GO:0044773">
    <property type="term" value="P:mitotic DNA damage checkpoint signaling"/>
    <property type="evidence" value="ECO:0007669"/>
    <property type="project" value="TreeGrafter"/>
</dbReference>
<dbReference type="AlphaFoldDB" id="A0AAD7C0T6"/>
<evidence type="ECO:0000313" key="4">
    <source>
        <dbReference type="Proteomes" id="UP001221142"/>
    </source>
</evidence>
<dbReference type="PROSITE" id="PS50011">
    <property type="entry name" value="PROTEIN_KINASE_DOM"/>
    <property type="match status" value="1"/>
</dbReference>
<dbReference type="InterPro" id="IPR000719">
    <property type="entry name" value="Prot_kinase_dom"/>
</dbReference>
<evidence type="ECO:0000259" key="2">
    <source>
        <dbReference type="PROSITE" id="PS50011"/>
    </source>
</evidence>